<keyword evidence="3" id="KW-1185">Reference proteome</keyword>
<gene>
    <name evidence="2" type="ORF">BZG02_07105</name>
</gene>
<evidence type="ECO:0000313" key="3">
    <source>
        <dbReference type="Proteomes" id="UP000233535"/>
    </source>
</evidence>
<comment type="caution">
    <text evidence="2">The sequence shown here is derived from an EMBL/GenBank/DDBJ whole genome shotgun (WGS) entry which is preliminary data.</text>
</comment>
<feature type="transmembrane region" description="Helical" evidence="1">
    <location>
        <begin position="6"/>
        <end position="26"/>
    </location>
</feature>
<sequence>MELGTAIAGILMLSCFIIPVIILGYIKKRNNKQIANILSDIAKQYNCLIDEYEFSGKFIIGIDKNTKVVFFFQKEDPYHTIKQINLSDFKSAKALIARRANSTKDKSTHIDRLALAFQPLHKQQSTIELEFYNSEVSLDLNGELQTLEKWAGIISNQIDKKLQTV</sequence>
<dbReference type="EMBL" id="MVDD01000004">
    <property type="protein sequence ID" value="PKQ63788.1"/>
    <property type="molecule type" value="Genomic_DNA"/>
</dbReference>
<keyword evidence="1" id="KW-0472">Membrane</keyword>
<organism evidence="2 3">
    <name type="scientific">Labilibaculum filiforme</name>
    <dbReference type="NCBI Taxonomy" id="1940526"/>
    <lineage>
        <taxon>Bacteria</taxon>
        <taxon>Pseudomonadati</taxon>
        <taxon>Bacteroidota</taxon>
        <taxon>Bacteroidia</taxon>
        <taxon>Marinilabiliales</taxon>
        <taxon>Marinifilaceae</taxon>
        <taxon>Labilibaculum</taxon>
    </lineage>
</organism>
<dbReference type="OrthoDB" id="1122746at2"/>
<dbReference type="AlphaFoldDB" id="A0A2N3I0D8"/>
<dbReference type="RefSeq" id="WP_101260730.1">
    <property type="nucleotide sequence ID" value="NZ_MVDD01000004.1"/>
</dbReference>
<protein>
    <submittedName>
        <fullName evidence="2">Uncharacterized protein</fullName>
    </submittedName>
</protein>
<evidence type="ECO:0000313" key="2">
    <source>
        <dbReference type="EMBL" id="PKQ63788.1"/>
    </source>
</evidence>
<evidence type="ECO:0000256" key="1">
    <source>
        <dbReference type="SAM" id="Phobius"/>
    </source>
</evidence>
<keyword evidence="1" id="KW-1133">Transmembrane helix</keyword>
<keyword evidence="1" id="KW-0812">Transmembrane</keyword>
<accession>A0A2N3I0D8</accession>
<reference evidence="2 3" key="1">
    <citation type="journal article" date="2017" name="Front. Microbiol.">
        <title>Labilibaculum manganireducens gen. nov., sp. nov. and Labilibaculum filiforme sp. nov., Novel Bacteroidetes Isolated from Subsurface Sediments of the Baltic Sea.</title>
        <authorList>
            <person name="Vandieken V."/>
            <person name="Marshall I.P."/>
            <person name="Niemann H."/>
            <person name="Engelen B."/>
            <person name="Cypionka H."/>
        </authorList>
    </citation>
    <scope>NUCLEOTIDE SEQUENCE [LARGE SCALE GENOMIC DNA]</scope>
    <source>
        <strain evidence="2 3">59.16B</strain>
    </source>
</reference>
<name>A0A2N3I0D8_9BACT</name>
<proteinExistence type="predicted"/>
<dbReference type="Proteomes" id="UP000233535">
    <property type="component" value="Unassembled WGS sequence"/>
</dbReference>